<comment type="caution">
    <text evidence="1">The sequence shown here is derived from an EMBL/GenBank/DDBJ whole genome shotgun (WGS) entry which is preliminary data.</text>
</comment>
<dbReference type="EMBL" id="JAMKFE010000027">
    <property type="protein sequence ID" value="MCM5682932.1"/>
    <property type="molecule type" value="Genomic_DNA"/>
</dbReference>
<organism evidence="1 2">
    <name type="scientific">Caldimonas mangrovi</name>
    <dbReference type="NCBI Taxonomy" id="2944811"/>
    <lineage>
        <taxon>Bacteria</taxon>
        <taxon>Pseudomonadati</taxon>
        <taxon>Pseudomonadota</taxon>
        <taxon>Betaproteobacteria</taxon>
        <taxon>Burkholderiales</taxon>
        <taxon>Sphaerotilaceae</taxon>
        <taxon>Caldimonas</taxon>
    </lineage>
</organism>
<dbReference type="Proteomes" id="UP001165541">
    <property type="component" value="Unassembled WGS sequence"/>
</dbReference>
<evidence type="ECO:0000313" key="2">
    <source>
        <dbReference type="Proteomes" id="UP001165541"/>
    </source>
</evidence>
<dbReference type="RefSeq" id="WP_251781475.1">
    <property type="nucleotide sequence ID" value="NZ_JAMKFE010000027.1"/>
</dbReference>
<evidence type="ECO:0000313" key="1">
    <source>
        <dbReference type="EMBL" id="MCM5682932.1"/>
    </source>
</evidence>
<protein>
    <submittedName>
        <fullName evidence="1">Uncharacterized protein</fullName>
    </submittedName>
</protein>
<proteinExistence type="predicted"/>
<reference evidence="1" key="1">
    <citation type="submission" date="2022-05" db="EMBL/GenBank/DDBJ databases">
        <title>Schlegelella sp. nov., isolated from mangrove soil.</title>
        <authorList>
            <person name="Liu Y."/>
            <person name="Ge X."/>
            <person name="Liu W."/>
        </authorList>
    </citation>
    <scope>NUCLEOTIDE SEQUENCE</scope>
    <source>
        <strain evidence="1">S2-27</strain>
    </source>
</reference>
<keyword evidence="2" id="KW-1185">Reference proteome</keyword>
<sequence length="70" mass="7977">MSKPWTSEDGGRTYIGDTVMERHHEDFRKEFAGVWRFSYCGGVEASDWLGVSNGDVRAVMDDHGNLVRVR</sequence>
<name>A0ABT0YW07_9BURK</name>
<gene>
    <name evidence="1" type="ORF">M8A51_25700</name>
</gene>
<accession>A0ABT0YW07</accession>